<dbReference type="EMBL" id="NBBJ01000003">
    <property type="protein sequence ID" value="OWK29846.1"/>
    <property type="molecule type" value="Genomic_DNA"/>
</dbReference>
<evidence type="ECO:0000313" key="5">
    <source>
        <dbReference type="Proteomes" id="UP000197783"/>
    </source>
</evidence>
<feature type="domain" description="Outer membrane protein beta-barrel" evidence="3">
    <location>
        <begin position="8"/>
        <end position="214"/>
    </location>
</feature>
<evidence type="ECO:0000259" key="3">
    <source>
        <dbReference type="Pfam" id="PF13505"/>
    </source>
</evidence>
<protein>
    <recommendedName>
        <fullName evidence="3">Outer membrane protein beta-barrel domain-containing protein</fullName>
    </recommendedName>
</protein>
<sequence>MKYIVASALALAIAAPAVAQTAAPVTSGARVEARVGWDRPVLEQTFGDQDGSLTEKEGKSGVAYGIEAGYDLVTAGPTLIGLYGGIEDSSVKDCQVVTVGDRACIKAGRNITAGARVGFVMTRGMVYLKGGYSNGRMIASYEDPAYPEDNFRLKGDFDGFHLGAGGEVMMSRNVYGKLEYVYTNYADERVGDGEAFGSFDLERHQIVAGVGFRF</sequence>
<evidence type="ECO:0000256" key="1">
    <source>
        <dbReference type="ARBA" id="ARBA00022729"/>
    </source>
</evidence>
<reference evidence="4 5" key="1">
    <citation type="submission" date="2017-03" db="EMBL/GenBank/DDBJ databases">
        <title>Genome sequence of Sphingomonas mucosissima DSM 17494.</title>
        <authorList>
            <person name="Poehlein A."/>
            <person name="Wuebbeler J.H."/>
            <person name="Steinbuechel A."/>
            <person name="Daniel R."/>
        </authorList>
    </citation>
    <scope>NUCLEOTIDE SEQUENCE [LARGE SCALE GENOMIC DNA]</scope>
    <source>
        <strain evidence="4 5">DSM 17494</strain>
    </source>
</reference>
<keyword evidence="1 2" id="KW-0732">Signal</keyword>
<proteinExistence type="predicted"/>
<comment type="caution">
    <text evidence="4">The sequence shown here is derived from an EMBL/GenBank/DDBJ whole genome shotgun (WGS) entry which is preliminary data.</text>
</comment>
<feature type="signal peptide" evidence="2">
    <location>
        <begin position="1"/>
        <end position="19"/>
    </location>
</feature>
<dbReference type="Proteomes" id="UP000197783">
    <property type="component" value="Unassembled WGS sequence"/>
</dbReference>
<dbReference type="AlphaFoldDB" id="A0A245ZJE4"/>
<dbReference type="InterPro" id="IPR027385">
    <property type="entry name" value="Beta-barrel_OMP"/>
</dbReference>
<name>A0A245ZJE4_9SPHN</name>
<dbReference type="RefSeq" id="WP_169715695.1">
    <property type="nucleotide sequence ID" value="NZ_NBBJ01000003.1"/>
</dbReference>
<dbReference type="Gene3D" id="2.40.160.20">
    <property type="match status" value="1"/>
</dbReference>
<dbReference type="InterPro" id="IPR011250">
    <property type="entry name" value="OMP/PagP_B-barrel"/>
</dbReference>
<accession>A0A245ZJE4</accession>
<organism evidence="4 5">
    <name type="scientific">Sphingomonas mucosissima</name>
    <dbReference type="NCBI Taxonomy" id="370959"/>
    <lineage>
        <taxon>Bacteria</taxon>
        <taxon>Pseudomonadati</taxon>
        <taxon>Pseudomonadota</taxon>
        <taxon>Alphaproteobacteria</taxon>
        <taxon>Sphingomonadales</taxon>
        <taxon>Sphingomonadaceae</taxon>
        <taxon>Sphingomonas</taxon>
    </lineage>
</organism>
<gene>
    <name evidence="4" type="ORF">SPMU_22680</name>
</gene>
<evidence type="ECO:0000256" key="2">
    <source>
        <dbReference type="SAM" id="SignalP"/>
    </source>
</evidence>
<dbReference type="Pfam" id="PF13505">
    <property type="entry name" value="OMP_b-brl"/>
    <property type="match status" value="1"/>
</dbReference>
<evidence type="ECO:0000313" key="4">
    <source>
        <dbReference type="EMBL" id="OWK29846.1"/>
    </source>
</evidence>
<dbReference type="SUPFAM" id="SSF56925">
    <property type="entry name" value="OMPA-like"/>
    <property type="match status" value="1"/>
</dbReference>
<feature type="chain" id="PRO_5013054826" description="Outer membrane protein beta-barrel domain-containing protein" evidence="2">
    <location>
        <begin position="20"/>
        <end position="214"/>
    </location>
</feature>
<keyword evidence="5" id="KW-1185">Reference proteome</keyword>